<organism evidence="3 4">
    <name type="scientific">Marasmiellus scandens</name>
    <dbReference type="NCBI Taxonomy" id="2682957"/>
    <lineage>
        <taxon>Eukaryota</taxon>
        <taxon>Fungi</taxon>
        <taxon>Dikarya</taxon>
        <taxon>Basidiomycota</taxon>
        <taxon>Agaricomycotina</taxon>
        <taxon>Agaricomycetes</taxon>
        <taxon>Agaricomycetidae</taxon>
        <taxon>Agaricales</taxon>
        <taxon>Marasmiineae</taxon>
        <taxon>Omphalotaceae</taxon>
        <taxon>Marasmiellus</taxon>
    </lineage>
</organism>
<accession>A0ABR1JFN9</accession>
<sequence length="460" mass="47354">MSDSTSGSLTSSASLTSTIASSASSNASSSFSISPTFTNPFPTQTGRGGGGGQPSGQDSNSPNLASSASLYLYTFLATLVLLLSVSAAIVVRSLLLRRRHRRMVEEAIRNGTYVPGMFGPTPGAWRGAGAGGRGSKVDLGQKPRMWEAYLGVPSSATANINNVRSEKDVTEAGVGVGVGMTNPLSATESGSSRGGGGYGGGFRGASADHDVMDWEGIMPFSASLATPLPTSLPSSSTSAGHGAGASSTNLNNSNSHNADNADANRGAIVQRIGRGVLDSPRTVWGLISTQSTRRERGNAEMSMTNTNTNMTTATATTQGGIGRFLRRPSRVNDNTTNSGAPPSTTNPNTPNPKAKDTTSPSDSLHQTLPSTPTISPIGVQVSVLIAMPSPVPLSERLSRPRPRSPNAMEDEEELPYLEMGVAEVVVPPEVDPDSLVGESGEGKDGGGGKFKGKESVDESV</sequence>
<evidence type="ECO:0000256" key="2">
    <source>
        <dbReference type="SAM" id="Phobius"/>
    </source>
</evidence>
<proteinExistence type="predicted"/>
<feature type="region of interest" description="Disordered" evidence="1">
    <location>
        <begin position="430"/>
        <end position="460"/>
    </location>
</feature>
<name>A0ABR1JFN9_9AGAR</name>
<reference evidence="3 4" key="1">
    <citation type="submission" date="2024-01" db="EMBL/GenBank/DDBJ databases">
        <title>A draft genome for the cacao thread blight pathogen Marasmiellus scandens.</title>
        <authorList>
            <person name="Baruah I.K."/>
            <person name="Leung J."/>
            <person name="Bukari Y."/>
            <person name="Amoako-Attah I."/>
            <person name="Meinhardt L.W."/>
            <person name="Bailey B.A."/>
            <person name="Cohen S.P."/>
        </authorList>
    </citation>
    <scope>NUCLEOTIDE SEQUENCE [LARGE SCALE GENOMIC DNA]</scope>
    <source>
        <strain evidence="3 4">GH-19</strain>
    </source>
</reference>
<feature type="region of interest" description="Disordered" evidence="1">
    <location>
        <begin position="228"/>
        <end position="261"/>
    </location>
</feature>
<evidence type="ECO:0000313" key="3">
    <source>
        <dbReference type="EMBL" id="KAK7455865.1"/>
    </source>
</evidence>
<feature type="region of interest" description="Disordered" evidence="1">
    <location>
        <begin position="392"/>
        <end position="413"/>
    </location>
</feature>
<gene>
    <name evidence="3" type="ORF">VKT23_010901</name>
</gene>
<dbReference type="Proteomes" id="UP001498398">
    <property type="component" value="Unassembled WGS sequence"/>
</dbReference>
<feature type="compositionally biased region" description="Low complexity" evidence="1">
    <location>
        <begin position="23"/>
        <end position="45"/>
    </location>
</feature>
<feature type="compositionally biased region" description="Basic and acidic residues" evidence="1">
    <location>
        <begin position="440"/>
        <end position="460"/>
    </location>
</feature>
<keyword evidence="2" id="KW-1133">Transmembrane helix</keyword>
<feature type="compositionally biased region" description="Low complexity" evidence="1">
    <location>
        <begin position="303"/>
        <end position="317"/>
    </location>
</feature>
<protein>
    <submittedName>
        <fullName evidence="3">Uncharacterized protein</fullName>
    </submittedName>
</protein>
<comment type="caution">
    <text evidence="3">The sequence shown here is derived from an EMBL/GenBank/DDBJ whole genome shotgun (WGS) entry which is preliminary data.</text>
</comment>
<feature type="region of interest" description="Disordered" evidence="1">
    <location>
        <begin position="23"/>
        <end position="61"/>
    </location>
</feature>
<keyword evidence="2" id="KW-0812">Transmembrane</keyword>
<evidence type="ECO:0000256" key="1">
    <source>
        <dbReference type="SAM" id="MobiDB-lite"/>
    </source>
</evidence>
<feature type="compositionally biased region" description="Low complexity" evidence="1">
    <location>
        <begin position="334"/>
        <end position="352"/>
    </location>
</feature>
<feature type="compositionally biased region" description="Polar residues" evidence="1">
    <location>
        <begin position="357"/>
        <end position="373"/>
    </location>
</feature>
<feature type="region of interest" description="Disordered" evidence="1">
    <location>
        <begin position="287"/>
        <end position="373"/>
    </location>
</feature>
<feature type="transmembrane region" description="Helical" evidence="2">
    <location>
        <begin position="70"/>
        <end position="95"/>
    </location>
</feature>
<keyword evidence="2" id="KW-0472">Membrane</keyword>
<evidence type="ECO:0000313" key="4">
    <source>
        <dbReference type="Proteomes" id="UP001498398"/>
    </source>
</evidence>
<keyword evidence="4" id="KW-1185">Reference proteome</keyword>
<dbReference type="EMBL" id="JBANRG010000022">
    <property type="protein sequence ID" value="KAK7455865.1"/>
    <property type="molecule type" value="Genomic_DNA"/>
</dbReference>